<feature type="transmembrane region" description="Helical" evidence="10">
    <location>
        <begin position="207"/>
        <end position="228"/>
    </location>
</feature>
<dbReference type="EC" id="3.4.21.105" evidence="10"/>
<evidence type="ECO:0000313" key="12">
    <source>
        <dbReference type="EMBL" id="CEP24762.1"/>
    </source>
</evidence>
<dbReference type="GO" id="GO:0006508">
    <property type="term" value="P:proteolysis"/>
    <property type="evidence" value="ECO:0007669"/>
    <property type="project" value="UniProtKB-KW"/>
</dbReference>
<evidence type="ECO:0000256" key="8">
    <source>
        <dbReference type="ARBA" id="ARBA00022989"/>
    </source>
</evidence>
<evidence type="ECO:0000259" key="11">
    <source>
        <dbReference type="Pfam" id="PF01694"/>
    </source>
</evidence>
<feature type="domain" description="Peptidase S54 rhomboid" evidence="11">
    <location>
        <begin position="202"/>
        <end position="342"/>
    </location>
</feature>
<dbReference type="SUPFAM" id="SSF144091">
    <property type="entry name" value="Rhomboid-like"/>
    <property type="match status" value="1"/>
</dbReference>
<feature type="transmembrane region" description="Helical" evidence="10">
    <location>
        <begin position="324"/>
        <end position="347"/>
    </location>
</feature>
<comment type="catalytic activity">
    <reaction evidence="1 10">
        <text>Cleaves type-1 transmembrane domains using a catalytic dyad composed of serine and histidine that are contributed by different transmembrane domains.</text>
        <dbReference type="EC" id="3.4.21.105"/>
    </reaction>
</comment>
<feature type="transmembrane region" description="Helical" evidence="10">
    <location>
        <begin position="265"/>
        <end position="288"/>
    </location>
</feature>
<keyword evidence="5 10" id="KW-0812">Transmembrane</keyword>
<comment type="subcellular location">
    <subcellularLocation>
        <location evidence="2 10">Membrane</location>
        <topology evidence="2 10">Multi-pass membrane protein</topology>
    </subcellularLocation>
</comment>
<dbReference type="EMBL" id="CDQK01000006">
    <property type="protein sequence ID" value="CEP24762.1"/>
    <property type="molecule type" value="Genomic_DNA"/>
</dbReference>
<accession>A0A0H5C9N1</accession>
<feature type="transmembrane region" description="Helical" evidence="10">
    <location>
        <begin position="240"/>
        <end position="259"/>
    </location>
</feature>
<organism evidence="12 13">
    <name type="scientific">Cyberlindnera jadinii (strain ATCC 18201 / CBS 1600 / BCRC 20928 / JCM 3617 / NBRC 0987 / NRRL Y-1542)</name>
    <name type="common">Torula yeast</name>
    <name type="synonym">Candida utilis</name>
    <dbReference type="NCBI Taxonomy" id="983966"/>
    <lineage>
        <taxon>Eukaryota</taxon>
        <taxon>Fungi</taxon>
        <taxon>Dikarya</taxon>
        <taxon>Ascomycota</taxon>
        <taxon>Saccharomycotina</taxon>
        <taxon>Saccharomycetes</taxon>
        <taxon>Phaffomycetales</taxon>
        <taxon>Phaffomycetaceae</taxon>
        <taxon>Cyberlindnera</taxon>
    </lineage>
</organism>
<evidence type="ECO:0000256" key="7">
    <source>
        <dbReference type="ARBA" id="ARBA00022825"/>
    </source>
</evidence>
<dbReference type="GO" id="GO:0016020">
    <property type="term" value="C:membrane"/>
    <property type="evidence" value="ECO:0007669"/>
    <property type="project" value="UniProtKB-SubCell"/>
</dbReference>
<gene>
    <name evidence="12" type="primary">RRP1</name>
    <name evidence="12" type="ORF">BN1211_5677</name>
</gene>
<dbReference type="GO" id="GO:0004252">
    <property type="term" value="F:serine-type endopeptidase activity"/>
    <property type="evidence" value="ECO:0007669"/>
    <property type="project" value="InterPro"/>
</dbReference>
<dbReference type="InterPro" id="IPR002610">
    <property type="entry name" value="Peptidase_S54_rhomboid-like"/>
</dbReference>
<name>A0A0H5C9N1_CYBJN</name>
<evidence type="ECO:0000313" key="13">
    <source>
        <dbReference type="Proteomes" id="UP000038830"/>
    </source>
</evidence>
<keyword evidence="9 10" id="KW-0472">Membrane</keyword>
<feature type="transmembrane region" description="Helical" evidence="10">
    <location>
        <begin position="368"/>
        <end position="388"/>
    </location>
</feature>
<proteinExistence type="inferred from homology"/>
<evidence type="ECO:0000256" key="3">
    <source>
        <dbReference type="ARBA" id="ARBA00009045"/>
    </source>
</evidence>
<comment type="function">
    <text evidence="10">Serine protease involved in intramembrane proteolysis.</text>
</comment>
<dbReference type="Proteomes" id="UP000038830">
    <property type="component" value="Unassembled WGS sequence"/>
</dbReference>
<dbReference type="AlphaFoldDB" id="A0A0H5C9N1"/>
<comment type="similarity">
    <text evidence="3 10">Belongs to the peptidase S54 family.</text>
</comment>
<evidence type="ECO:0000256" key="10">
    <source>
        <dbReference type="RuleBase" id="RU362115"/>
    </source>
</evidence>
<evidence type="ECO:0000256" key="6">
    <source>
        <dbReference type="ARBA" id="ARBA00022801"/>
    </source>
</evidence>
<dbReference type="InterPro" id="IPR035952">
    <property type="entry name" value="Rhomboid-like_sf"/>
</dbReference>
<feature type="transmembrane region" description="Helical" evidence="10">
    <location>
        <begin position="100"/>
        <end position="120"/>
    </location>
</feature>
<evidence type="ECO:0000256" key="5">
    <source>
        <dbReference type="ARBA" id="ARBA00022692"/>
    </source>
</evidence>
<keyword evidence="6 10" id="KW-0378">Hydrolase</keyword>
<sequence>MTSNAFATERYSVLNGNKSDGDGLNRRYVDNSLYMNVTTDDSYKGVRTSIYDEHDETSWNKGYSRQDKALLAGPSLTGTQTSNRSDHQRHMTWAQLIHKYTPFTYLVSVADCVVFIYQLVRMSQLTGSAFQTEPYFNPMLGPSTYSQISIGSRFEPCMLPEEYLSWEVLWPCPNSTTTDTQVCSLMELCGLPTDTNDLVGPAQSWRLLSACFLHAGFIHIILNLLLQLTIGREVERLIGTIRYMAIYLLSGISGNLFGVNFAGNGVSSCGASGALFGAIAVNLLLFTLHIDRAKVAHYRLVVGVLVFEIVACLVLGLLPGLDNFAHIGGFISGLLLGITILENPRFIKRDPTRTFALLKSYSNCKTRLFWCWTCLRVVCLALLAAWFIGLGISYRNGGGDCSWCRYLSCLPVNGWCESTELSTTSG</sequence>
<dbReference type="PANTHER" id="PTHR22936:SF69">
    <property type="entry name" value="RHOMBOID-LIKE PROTEIN"/>
    <property type="match status" value="1"/>
</dbReference>
<keyword evidence="8 10" id="KW-1133">Transmembrane helix</keyword>
<feature type="transmembrane region" description="Helical" evidence="10">
    <location>
        <begin position="300"/>
        <end position="318"/>
    </location>
</feature>
<protein>
    <recommendedName>
        <fullName evidence="10">Rhomboid-type serine protease</fullName>
        <ecNumber evidence="10">3.4.21.105</ecNumber>
    </recommendedName>
</protein>
<dbReference type="PANTHER" id="PTHR22936">
    <property type="entry name" value="RHOMBOID-RELATED"/>
    <property type="match status" value="1"/>
</dbReference>
<keyword evidence="7 10" id="KW-0720">Serine protease</keyword>
<evidence type="ECO:0000256" key="4">
    <source>
        <dbReference type="ARBA" id="ARBA00022670"/>
    </source>
</evidence>
<keyword evidence="4 10" id="KW-0645">Protease</keyword>
<reference evidence="13" key="1">
    <citation type="journal article" date="2015" name="J. Biotechnol.">
        <title>The structure of the Cyberlindnera jadinii genome and its relation to Candida utilis analyzed by the occurrence of single nucleotide polymorphisms.</title>
        <authorList>
            <person name="Rupp O."/>
            <person name="Brinkrolf K."/>
            <person name="Buerth C."/>
            <person name="Kunigo M."/>
            <person name="Schneider J."/>
            <person name="Jaenicke S."/>
            <person name="Goesmann A."/>
            <person name="Puehler A."/>
            <person name="Jaeger K.-E."/>
            <person name="Ernst J.F."/>
        </authorList>
    </citation>
    <scope>NUCLEOTIDE SEQUENCE [LARGE SCALE GENOMIC DNA]</scope>
    <source>
        <strain evidence="13">ATCC 18201 / CBS 1600 / BCRC 20928 / JCM 3617 / NBRC 0987 / NRRL Y-1542</strain>
    </source>
</reference>
<evidence type="ECO:0000256" key="1">
    <source>
        <dbReference type="ARBA" id="ARBA00000156"/>
    </source>
</evidence>
<dbReference type="Pfam" id="PF01694">
    <property type="entry name" value="Rhomboid"/>
    <property type="match status" value="1"/>
</dbReference>
<dbReference type="Gene3D" id="1.20.1540.10">
    <property type="entry name" value="Rhomboid-like"/>
    <property type="match status" value="1"/>
</dbReference>
<evidence type="ECO:0000256" key="9">
    <source>
        <dbReference type="ARBA" id="ARBA00023136"/>
    </source>
</evidence>
<dbReference type="InterPro" id="IPR022764">
    <property type="entry name" value="Peptidase_S54_rhomboid_dom"/>
</dbReference>
<evidence type="ECO:0000256" key="2">
    <source>
        <dbReference type="ARBA" id="ARBA00004141"/>
    </source>
</evidence>